<evidence type="ECO:0000256" key="10">
    <source>
        <dbReference type="RuleBase" id="RU003693"/>
    </source>
</evidence>
<dbReference type="AlphaFoldDB" id="A0A839ZZ19"/>
<comment type="subunit">
    <text evidence="4 10">Homodimer.</text>
</comment>
<dbReference type="InterPro" id="IPR015422">
    <property type="entry name" value="PyrdxlP-dep_Trfase_small"/>
</dbReference>
<dbReference type="NCBIfam" id="TIGR00858">
    <property type="entry name" value="bioF"/>
    <property type="match status" value="1"/>
</dbReference>
<dbReference type="Gene3D" id="3.90.1150.10">
    <property type="entry name" value="Aspartate Aminotransferase, domain 1"/>
    <property type="match status" value="1"/>
</dbReference>
<gene>
    <name evidence="12" type="ORF">GGQ61_002115</name>
</gene>
<evidence type="ECO:0000259" key="11">
    <source>
        <dbReference type="Pfam" id="PF00155"/>
    </source>
</evidence>
<keyword evidence="7 9" id="KW-0663">Pyridoxal phosphate</keyword>
<dbReference type="SUPFAM" id="SSF53383">
    <property type="entry name" value="PLP-dependent transferases"/>
    <property type="match status" value="1"/>
</dbReference>
<reference evidence="12 13" key="1">
    <citation type="submission" date="2020-08" db="EMBL/GenBank/DDBJ databases">
        <title>Genomic Encyclopedia of Type Strains, Phase IV (KMG-IV): sequencing the most valuable type-strain genomes for metagenomic binning, comparative biology and taxonomic classification.</title>
        <authorList>
            <person name="Goeker M."/>
        </authorList>
    </citation>
    <scope>NUCLEOTIDE SEQUENCE [LARGE SCALE GENOMIC DNA]</scope>
    <source>
        <strain evidence="12 13">DSM 21793</strain>
    </source>
</reference>
<feature type="domain" description="Aminotransferase class I/classII large" evidence="11">
    <location>
        <begin position="59"/>
        <end position="393"/>
    </location>
</feature>
<dbReference type="PANTHER" id="PTHR13693:SF100">
    <property type="entry name" value="8-AMINO-7-OXONONANOATE SYNTHASE"/>
    <property type="match status" value="1"/>
</dbReference>
<comment type="similarity">
    <text evidence="3 10">Belongs to the class-II pyridoxal-phosphate-dependent aminotransferase family. BioF subfamily.</text>
</comment>
<feature type="modified residue" description="N6-(pyridoxal phosphate)lysine" evidence="9">
    <location>
        <position position="256"/>
    </location>
</feature>
<organism evidence="12 13">
    <name type="scientific">Phenylobacterium haematophilum</name>
    <dbReference type="NCBI Taxonomy" id="98513"/>
    <lineage>
        <taxon>Bacteria</taxon>
        <taxon>Pseudomonadati</taxon>
        <taxon>Pseudomonadota</taxon>
        <taxon>Alphaproteobacteria</taxon>
        <taxon>Caulobacterales</taxon>
        <taxon>Caulobacteraceae</taxon>
        <taxon>Phenylobacterium</taxon>
    </lineage>
</organism>
<evidence type="ECO:0000313" key="12">
    <source>
        <dbReference type="EMBL" id="MBB3891398.1"/>
    </source>
</evidence>
<evidence type="ECO:0000256" key="1">
    <source>
        <dbReference type="ARBA" id="ARBA00001933"/>
    </source>
</evidence>
<dbReference type="PROSITE" id="PS00599">
    <property type="entry name" value="AA_TRANSFER_CLASS_2"/>
    <property type="match status" value="1"/>
</dbReference>
<accession>A0A839ZZ19</accession>
<dbReference type="EC" id="2.3.1.47" evidence="10"/>
<dbReference type="InterPro" id="IPR050087">
    <property type="entry name" value="AON_synthase_class-II"/>
</dbReference>
<evidence type="ECO:0000256" key="9">
    <source>
        <dbReference type="PIRSR" id="PIRSR604723-51"/>
    </source>
</evidence>
<comment type="caution">
    <text evidence="12">The sequence shown here is derived from an EMBL/GenBank/DDBJ whole genome shotgun (WGS) entry which is preliminary data.</text>
</comment>
<dbReference type="GO" id="GO:0008710">
    <property type="term" value="F:8-amino-7-oxononanoate synthase activity"/>
    <property type="evidence" value="ECO:0007669"/>
    <property type="project" value="UniProtKB-UniRule"/>
</dbReference>
<dbReference type="UniPathway" id="UPA00078"/>
<keyword evidence="5 10" id="KW-0808">Transferase</keyword>
<dbReference type="Proteomes" id="UP000530564">
    <property type="component" value="Unassembled WGS sequence"/>
</dbReference>
<dbReference type="GO" id="GO:0009102">
    <property type="term" value="P:biotin biosynthetic process"/>
    <property type="evidence" value="ECO:0007669"/>
    <property type="project" value="UniProtKB-UniRule"/>
</dbReference>
<dbReference type="EMBL" id="JACIDK010000002">
    <property type="protein sequence ID" value="MBB3891398.1"/>
    <property type="molecule type" value="Genomic_DNA"/>
</dbReference>
<evidence type="ECO:0000256" key="8">
    <source>
        <dbReference type="ARBA" id="ARBA00047715"/>
    </source>
</evidence>
<evidence type="ECO:0000256" key="4">
    <source>
        <dbReference type="ARBA" id="ARBA00011738"/>
    </source>
</evidence>
<dbReference type="InterPro" id="IPR004839">
    <property type="entry name" value="Aminotransferase_I/II_large"/>
</dbReference>
<evidence type="ECO:0000256" key="3">
    <source>
        <dbReference type="ARBA" id="ARBA00010008"/>
    </source>
</evidence>
<dbReference type="InterPro" id="IPR015424">
    <property type="entry name" value="PyrdxlP-dep_Trfase"/>
</dbReference>
<dbReference type="InterPro" id="IPR001917">
    <property type="entry name" value="Aminotrans_II_pyridoxalP_BS"/>
</dbReference>
<dbReference type="InterPro" id="IPR004723">
    <property type="entry name" value="AONS_Archaea/Proteobacteria"/>
</dbReference>
<evidence type="ECO:0000256" key="6">
    <source>
        <dbReference type="ARBA" id="ARBA00022756"/>
    </source>
</evidence>
<dbReference type="GO" id="GO:0030170">
    <property type="term" value="F:pyridoxal phosphate binding"/>
    <property type="evidence" value="ECO:0007669"/>
    <property type="project" value="InterPro"/>
</dbReference>
<evidence type="ECO:0000256" key="7">
    <source>
        <dbReference type="ARBA" id="ARBA00022898"/>
    </source>
</evidence>
<dbReference type="Gene3D" id="3.40.640.10">
    <property type="entry name" value="Type I PLP-dependent aspartate aminotransferase-like (Major domain)"/>
    <property type="match status" value="1"/>
</dbReference>
<keyword evidence="12" id="KW-0012">Acyltransferase</keyword>
<keyword evidence="6" id="KW-0093">Biotin biosynthesis</keyword>
<comment type="cofactor">
    <cofactor evidence="1 9 10">
        <name>pyridoxal 5'-phosphate</name>
        <dbReference type="ChEBI" id="CHEBI:597326"/>
    </cofactor>
</comment>
<evidence type="ECO:0000256" key="5">
    <source>
        <dbReference type="ARBA" id="ARBA00022679"/>
    </source>
</evidence>
<evidence type="ECO:0000256" key="2">
    <source>
        <dbReference type="ARBA" id="ARBA00004746"/>
    </source>
</evidence>
<dbReference type="InterPro" id="IPR015421">
    <property type="entry name" value="PyrdxlP-dep_Trfase_major"/>
</dbReference>
<dbReference type="Pfam" id="PF00155">
    <property type="entry name" value="Aminotran_1_2"/>
    <property type="match status" value="1"/>
</dbReference>
<comment type="catalytic activity">
    <reaction evidence="8 10">
        <text>6-carboxyhexanoyl-[ACP] + L-alanine + H(+) = (8S)-8-amino-7-oxononanoate + holo-[ACP] + CO2</text>
        <dbReference type="Rhea" id="RHEA:42288"/>
        <dbReference type="Rhea" id="RHEA-COMP:9685"/>
        <dbReference type="Rhea" id="RHEA-COMP:9955"/>
        <dbReference type="ChEBI" id="CHEBI:15378"/>
        <dbReference type="ChEBI" id="CHEBI:16526"/>
        <dbReference type="ChEBI" id="CHEBI:57972"/>
        <dbReference type="ChEBI" id="CHEBI:64479"/>
        <dbReference type="ChEBI" id="CHEBI:78846"/>
        <dbReference type="ChEBI" id="CHEBI:149468"/>
        <dbReference type="EC" id="2.3.1.47"/>
    </reaction>
</comment>
<comment type="function">
    <text evidence="10">Catalyzes the decarboxylative condensation of pimeloyl-[acyl-carrier protein] and L-alanine to produce 8-amino-7-oxononanoate (AON), [acyl-carrier protein], and carbon dioxide.</text>
</comment>
<dbReference type="PANTHER" id="PTHR13693">
    <property type="entry name" value="CLASS II AMINOTRANSFERASE/8-AMINO-7-OXONONANOATE SYNTHASE"/>
    <property type="match status" value="1"/>
</dbReference>
<protein>
    <recommendedName>
        <fullName evidence="10">8-amino-7-ketopelargonate synthase</fullName>
        <ecNumber evidence="10">2.3.1.47</ecNumber>
    </recommendedName>
</protein>
<comment type="pathway">
    <text evidence="2 10">Cofactor biosynthesis; biotin biosynthesis.</text>
</comment>
<evidence type="ECO:0000313" key="13">
    <source>
        <dbReference type="Proteomes" id="UP000530564"/>
    </source>
</evidence>
<name>A0A839ZZ19_9CAUL</name>
<proteinExistence type="inferred from homology"/>
<sequence length="399" mass="41282">MSRGFNRSSASCIPRAVMDSLTAFAQSKLDALEARSLKRTLVPTRRMDGLWVERNGRRLLSFSCNDYLNLSHHPAVKAAALAAVETHGVGSGASRLVTGDNPIFGELEARLAALKGAEAACVFGSGYLANSGIIPTFVGEGDLILIDELAHACIWSGSQLSKARIVPFAHNDVADLAAKLAAYRGEAGRALIATDGVFSMDGDVAPLDQISAVAQAHDAWLLVDDAHGLGVVGEGRGTAATFPTAKVDLAMGTFSKALGGYGAYVCASAPVIDFIKTRTRTVVYTTGLPPANAAAALAALDVIAAEPERVAAVLSKARRFTRALNLPQAASAVVPIVLGEAGRTLAAAQALEAQGFLVVAIRPPTVPAGTARLRVAFTAGHPDEEIDRLAAAIAPLMGA</sequence>
<keyword evidence="13" id="KW-1185">Reference proteome</keyword>